<name>A0A0G3BXP9_9BURK</name>
<dbReference type="Proteomes" id="UP000035352">
    <property type="component" value="Chromosome"/>
</dbReference>
<dbReference type="RefSeq" id="WP_047197137.1">
    <property type="nucleotide sequence ID" value="NZ_CP011371.1"/>
</dbReference>
<dbReference type="STRING" id="413882.AAW51_5480"/>
<accession>A0A0G3BXP9</accession>
<gene>
    <name evidence="2" type="ORF">AAW51_5480</name>
</gene>
<organism evidence="2 3">
    <name type="scientific">Caldimonas brevitalea</name>
    <dbReference type="NCBI Taxonomy" id="413882"/>
    <lineage>
        <taxon>Bacteria</taxon>
        <taxon>Pseudomonadati</taxon>
        <taxon>Pseudomonadota</taxon>
        <taxon>Betaproteobacteria</taxon>
        <taxon>Burkholderiales</taxon>
        <taxon>Sphaerotilaceae</taxon>
        <taxon>Caldimonas</taxon>
    </lineage>
</organism>
<dbReference type="PATRIC" id="fig|413882.6.peg.5730"/>
<evidence type="ECO:0000313" key="3">
    <source>
        <dbReference type="Proteomes" id="UP000035352"/>
    </source>
</evidence>
<dbReference type="InterPro" id="IPR046582">
    <property type="entry name" value="DUF6630"/>
</dbReference>
<protein>
    <recommendedName>
        <fullName evidence="1">DUF6630 domain-containing protein</fullName>
    </recommendedName>
</protein>
<proteinExistence type="predicted"/>
<dbReference type="AlphaFoldDB" id="A0A0G3BXP9"/>
<evidence type="ECO:0000259" key="1">
    <source>
        <dbReference type="Pfam" id="PF20335"/>
    </source>
</evidence>
<dbReference type="OrthoDB" id="8969087at2"/>
<feature type="domain" description="DUF6630" evidence="1">
    <location>
        <begin position="13"/>
        <end position="163"/>
    </location>
</feature>
<evidence type="ECO:0000313" key="2">
    <source>
        <dbReference type="EMBL" id="AKJ32171.1"/>
    </source>
</evidence>
<keyword evidence="3" id="KW-1185">Reference proteome</keyword>
<sequence>MSYEEPQDQRAAVKRLLELINVASAEVAEEQFATFSEEMGADDEEVLDPADLLWTLKDVIDWESGYYVDWKDTQSFIACLDRLTQAAGLEIDWGIDDTEDEDFLDSTSVEDLMQLAHEQLQQAGFTLWNWNTEGDAYGGWITRREDDAEMLNLASTLGIEVRPADEPF</sequence>
<dbReference type="KEGG" id="pbh:AAW51_5480"/>
<dbReference type="EMBL" id="CP011371">
    <property type="protein sequence ID" value="AKJ32171.1"/>
    <property type="molecule type" value="Genomic_DNA"/>
</dbReference>
<reference evidence="2 3" key="1">
    <citation type="submission" date="2015-05" db="EMBL/GenBank/DDBJ databases">
        <authorList>
            <person name="Tang B."/>
            <person name="Yu Y."/>
        </authorList>
    </citation>
    <scope>NUCLEOTIDE SEQUENCE [LARGE SCALE GENOMIC DNA]</scope>
    <source>
        <strain evidence="2 3">DSM 7029</strain>
    </source>
</reference>
<dbReference type="Pfam" id="PF20335">
    <property type="entry name" value="DUF6630"/>
    <property type="match status" value="1"/>
</dbReference>